<dbReference type="OrthoDB" id="103556at2"/>
<feature type="coiled-coil region" evidence="4">
    <location>
        <begin position="383"/>
        <end position="448"/>
    </location>
</feature>
<dbReference type="GO" id="GO:0006302">
    <property type="term" value="P:double-strand break repair"/>
    <property type="evidence" value="ECO:0007669"/>
    <property type="project" value="InterPro"/>
</dbReference>
<dbReference type="SUPFAM" id="SSF52540">
    <property type="entry name" value="P-loop containing nucleoside triphosphate hydrolases"/>
    <property type="match status" value="1"/>
</dbReference>
<dbReference type="AlphaFoldDB" id="A0A2P7UT72"/>
<evidence type="ECO:0000256" key="4">
    <source>
        <dbReference type="SAM" id="Coils"/>
    </source>
</evidence>
<evidence type="ECO:0000313" key="6">
    <source>
        <dbReference type="EMBL" id="PSJ90167.1"/>
    </source>
</evidence>
<dbReference type="InterPro" id="IPR022205">
    <property type="entry name" value="DUF3732"/>
</dbReference>
<accession>A0A2P7UT72</accession>
<protein>
    <recommendedName>
        <fullName evidence="3">Nuclease SbcCD subunit C</fullName>
    </recommendedName>
</protein>
<dbReference type="EMBL" id="PXZM01000038">
    <property type="protein sequence ID" value="PSJ90167.1"/>
    <property type="molecule type" value="Genomic_DNA"/>
</dbReference>
<evidence type="ECO:0000313" key="7">
    <source>
        <dbReference type="Proteomes" id="UP000240419"/>
    </source>
</evidence>
<gene>
    <name evidence="6" type="ORF">C7R93_22585</name>
</gene>
<comment type="caution">
    <text evidence="6">The sequence shown here is derived from an EMBL/GenBank/DDBJ whole genome shotgun (WGS) entry which is preliminary data.</text>
</comment>
<evidence type="ECO:0000256" key="2">
    <source>
        <dbReference type="ARBA" id="ARBA00011322"/>
    </source>
</evidence>
<dbReference type="RefSeq" id="WP_106840932.1">
    <property type="nucleotide sequence ID" value="NZ_JBCNIW010000017.1"/>
</dbReference>
<reference evidence="6 7" key="1">
    <citation type="submission" date="2018-03" db="EMBL/GenBank/DDBJ databases">
        <title>Brevisbacillus phylogenomics.</title>
        <authorList>
            <person name="Dunlap C."/>
        </authorList>
    </citation>
    <scope>NUCLEOTIDE SEQUENCE [LARGE SCALE GENOMIC DNA]</scope>
    <source>
        <strain evidence="6 7">NRRL NRS-1210</strain>
    </source>
</reference>
<dbReference type="GO" id="GO:0016887">
    <property type="term" value="F:ATP hydrolysis activity"/>
    <property type="evidence" value="ECO:0007669"/>
    <property type="project" value="InterPro"/>
</dbReference>
<dbReference type="Pfam" id="PF12532">
    <property type="entry name" value="DUF3732"/>
    <property type="match status" value="1"/>
</dbReference>
<dbReference type="Gene3D" id="3.40.50.300">
    <property type="entry name" value="P-loop containing nucleotide triphosphate hydrolases"/>
    <property type="match status" value="1"/>
</dbReference>
<comment type="similarity">
    <text evidence="1">Belongs to the SMC family. SbcC subfamily.</text>
</comment>
<sequence length="643" mass="75490">MNVYIKSILTFNNEGEKRHVDLTDGLNVITGESKSGKSALLEIIDYCLGSSKSTIPKGEVTKFGHLFALILKFPKYHLVVARNRLDDDGKKQMYLYRTSQDIVPKELSMDLFTEENKLNLEQAKIELGREFGITVTSSTENIDAIKNEPRPSVRNMTSYMFQHQNLVASKFALFYRFEDSQKRDQTIKQFPVFAGWVDQQYYNYRLELDELIKQQKRNEKLQQSYSKSTEKIKRDLLNTFKRYYMLVGKTLDDNLSLTKLLSLRKSLPDFTRESYLSEEMEHRHGELKKQREELKQQRYDIEMSIRNLELSHGYGKNYSSNLKSLKAILNHSLHHNDSYDCPVCGQGVKVLTKKIVSLKHSKKWLVEELASVKVQGNEFHLQIHNLSMEKDKLNDEIRRLGNEISKIEEITDRWKKTKKLDNEVVYARAEIDIECKKIEEQQANLRKNDNESDVRIIELNRLIDGYNLNSYYSQAETFFKTNISRVIEKVDFEEEFRPADMNFLLDTFDLYHHDKESKSRVYLSEMGSGANWLACHVSLFLSFLHFFALQEKSALPSILFLDQPSQVYFPEKIFVNAKEKSNDVQKVEQIYKTILEEIELIKETTQFKPQVIVTDHVGELDIEGYKFEDYLRKNWRGNDNKFI</sequence>
<dbReference type="InterPro" id="IPR027417">
    <property type="entry name" value="P-loop_NTPase"/>
</dbReference>
<evidence type="ECO:0000259" key="5">
    <source>
        <dbReference type="Pfam" id="PF13476"/>
    </source>
</evidence>
<dbReference type="Pfam" id="PF13476">
    <property type="entry name" value="AAA_23"/>
    <property type="match status" value="1"/>
</dbReference>
<dbReference type="PANTHER" id="PTHR32114">
    <property type="entry name" value="ABC TRANSPORTER ABCH.3"/>
    <property type="match status" value="1"/>
</dbReference>
<proteinExistence type="inferred from homology"/>
<evidence type="ECO:0000256" key="1">
    <source>
        <dbReference type="ARBA" id="ARBA00006930"/>
    </source>
</evidence>
<dbReference type="Proteomes" id="UP000240419">
    <property type="component" value="Unassembled WGS sequence"/>
</dbReference>
<feature type="domain" description="Rad50/SbcC-type AAA" evidence="5">
    <location>
        <begin position="3"/>
        <end position="237"/>
    </location>
</feature>
<dbReference type="InterPro" id="IPR038729">
    <property type="entry name" value="Rad50/SbcC_AAA"/>
</dbReference>
<keyword evidence="7" id="KW-1185">Reference proteome</keyword>
<organism evidence="6 7">
    <name type="scientific">Brevibacillus fortis</name>
    <dbReference type="NCBI Taxonomy" id="2126352"/>
    <lineage>
        <taxon>Bacteria</taxon>
        <taxon>Bacillati</taxon>
        <taxon>Bacillota</taxon>
        <taxon>Bacilli</taxon>
        <taxon>Bacillales</taxon>
        <taxon>Paenibacillaceae</taxon>
        <taxon>Brevibacillus</taxon>
    </lineage>
</organism>
<name>A0A2P7UT72_9BACL</name>
<keyword evidence="4" id="KW-0175">Coiled coil</keyword>
<evidence type="ECO:0000256" key="3">
    <source>
        <dbReference type="ARBA" id="ARBA00013368"/>
    </source>
</evidence>
<dbReference type="PANTHER" id="PTHR32114:SF2">
    <property type="entry name" value="ABC TRANSPORTER ABCH.3"/>
    <property type="match status" value="1"/>
</dbReference>
<comment type="subunit">
    <text evidence="2">Heterodimer of SbcC and SbcD.</text>
</comment>